<keyword evidence="3" id="KW-1185">Reference proteome</keyword>
<evidence type="ECO:0000313" key="2">
    <source>
        <dbReference type="EMBL" id="KAF2721025.1"/>
    </source>
</evidence>
<feature type="compositionally biased region" description="Basic and acidic residues" evidence="1">
    <location>
        <begin position="66"/>
        <end position="78"/>
    </location>
</feature>
<feature type="compositionally biased region" description="Low complexity" evidence="1">
    <location>
        <begin position="42"/>
        <end position="60"/>
    </location>
</feature>
<dbReference type="AlphaFoldDB" id="A0A9P4Q7K6"/>
<accession>A0A9P4Q7K6</accession>
<feature type="region of interest" description="Disordered" evidence="1">
    <location>
        <begin position="1"/>
        <end position="78"/>
    </location>
</feature>
<evidence type="ECO:0000313" key="3">
    <source>
        <dbReference type="Proteomes" id="UP000799441"/>
    </source>
</evidence>
<proteinExistence type="predicted"/>
<gene>
    <name evidence="2" type="ORF">K431DRAFT_303877</name>
</gene>
<dbReference type="Proteomes" id="UP000799441">
    <property type="component" value="Unassembled WGS sequence"/>
</dbReference>
<reference evidence="2" key="1">
    <citation type="journal article" date="2020" name="Stud. Mycol.">
        <title>101 Dothideomycetes genomes: a test case for predicting lifestyles and emergence of pathogens.</title>
        <authorList>
            <person name="Haridas S."/>
            <person name="Albert R."/>
            <person name="Binder M."/>
            <person name="Bloem J."/>
            <person name="Labutti K."/>
            <person name="Salamov A."/>
            <person name="Andreopoulos B."/>
            <person name="Baker S."/>
            <person name="Barry K."/>
            <person name="Bills G."/>
            <person name="Bluhm B."/>
            <person name="Cannon C."/>
            <person name="Castanera R."/>
            <person name="Culley D."/>
            <person name="Daum C."/>
            <person name="Ezra D."/>
            <person name="Gonzalez J."/>
            <person name="Henrissat B."/>
            <person name="Kuo A."/>
            <person name="Liang C."/>
            <person name="Lipzen A."/>
            <person name="Lutzoni F."/>
            <person name="Magnuson J."/>
            <person name="Mondo S."/>
            <person name="Nolan M."/>
            <person name="Ohm R."/>
            <person name="Pangilinan J."/>
            <person name="Park H.-J."/>
            <person name="Ramirez L."/>
            <person name="Alfaro M."/>
            <person name="Sun H."/>
            <person name="Tritt A."/>
            <person name="Yoshinaga Y."/>
            <person name="Zwiers L.-H."/>
            <person name="Turgeon B."/>
            <person name="Goodwin S."/>
            <person name="Spatafora J."/>
            <person name="Crous P."/>
            <person name="Grigoriev I."/>
        </authorList>
    </citation>
    <scope>NUCLEOTIDE SEQUENCE</scope>
    <source>
        <strain evidence="2">CBS 116435</strain>
    </source>
</reference>
<dbReference type="EMBL" id="MU003794">
    <property type="protein sequence ID" value="KAF2721025.1"/>
    <property type="molecule type" value="Genomic_DNA"/>
</dbReference>
<organism evidence="2 3">
    <name type="scientific">Polychaeton citri CBS 116435</name>
    <dbReference type="NCBI Taxonomy" id="1314669"/>
    <lineage>
        <taxon>Eukaryota</taxon>
        <taxon>Fungi</taxon>
        <taxon>Dikarya</taxon>
        <taxon>Ascomycota</taxon>
        <taxon>Pezizomycotina</taxon>
        <taxon>Dothideomycetes</taxon>
        <taxon>Dothideomycetidae</taxon>
        <taxon>Capnodiales</taxon>
        <taxon>Capnodiaceae</taxon>
        <taxon>Polychaeton</taxon>
    </lineage>
</organism>
<name>A0A9P4Q7K6_9PEZI</name>
<evidence type="ECO:0000256" key="1">
    <source>
        <dbReference type="SAM" id="MobiDB-lite"/>
    </source>
</evidence>
<sequence>MEPNGCQRSPGLSPPSSPPHSPSLETPQGVASDYRSATRLDSPGTSTTSSSSSQTSSSGTLDSNVGDDHPPKPSDYEHDMALLRIGRENVHRANEGKPRKLLVVPGTIL</sequence>
<protein>
    <submittedName>
        <fullName evidence="2">Uncharacterized protein</fullName>
    </submittedName>
</protein>
<comment type="caution">
    <text evidence="2">The sequence shown here is derived from an EMBL/GenBank/DDBJ whole genome shotgun (WGS) entry which is preliminary data.</text>
</comment>
<feature type="compositionally biased region" description="Pro residues" evidence="1">
    <location>
        <begin position="12"/>
        <end position="21"/>
    </location>
</feature>